<dbReference type="SUPFAM" id="SSF64005">
    <property type="entry name" value="Undecaprenyl diphosphate synthase"/>
    <property type="match status" value="1"/>
</dbReference>
<feature type="active site" evidence="3">
    <location>
        <position position="34"/>
    </location>
</feature>
<gene>
    <name evidence="4" type="ORF">BKA15_003984</name>
</gene>
<comment type="caution">
    <text evidence="4">The sequence shown here is derived from an EMBL/GenBank/DDBJ whole genome shotgun (WGS) entry which is preliminary data.</text>
</comment>
<evidence type="ECO:0000256" key="2">
    <source>
        <dbReference type="ARBA" id="ARBA00038453"/>
    </source>
</evidence>
<feature type="binding site" evidence="3">
    <location>
        <position position="39"/>
    </location>
    <ligand>
        <name>substrate</name>
    </ligand>
</feature>
<dbReference type="GO" id="GO:0016094">
    <property type="term" value="P:polyprenol biosynthetic process"/>
    <property type="evidence" value="ECO:0007669"/>
    <property type="project" value="TreeGrafter"/>
</dbReference>
<reference evidence="4 5" key="1">
    <citation type="submission" date="2020-07" db="EMBL/GenBank/DDBJ databases">
        <title>Sequencing the genomes of 1000 actinobacteria strains.</title>
        <authorList>
            <person name="Klenk H.-P."/>
        </authorList>
    </citation>
    <scope>NUCLEOTIDE SEQUENCE [LARGE SCALE GENOMIC DNA]</scope>
    <source>
        <strain evidence="4 5">DSM 22083</strain>
    </source>
</reference>
<dbReference type="InterPro" id="IPR001441">
    <property type="entry name" value="UPP_synth-like"/>
</dbReference>
<sequence length="260" mass="29185">MSLIGDLLRRVYLAGLRRELRRLARPRHVALVMDGNRRWAKQQGFDNPSVGHAHGADHVDTLLGWCTRYGIDEVTIFVCSTENLHRRPAEEVDFLLGAMERVVTERAGRPGNRWKIELMGRLDVLPDGTRHALKRAAEATADLTGGRLALAIGYGGRQEIVDAVRELLWDERRAGGNLADLAGRVEVADLASRLYAPTMSGVDLIIRTSGELRLSNFLLWQSAGAEFSFCDTLWPGFRELDFVRALRDFGRRRLRVAAEN</sequence>
<dbReference type="AlphaFoldDB" id="A0A7Y9I9N8"/>
<dbReference type="InterPro" id="IPR018520">
    <property type="entry name" value="UPP_synth-like_CS"/>
</dbReference>
<dbReference type="RefSeq" id="WP_179753609.1">
    <property type="nucleotide sequence ID" value="NZ_JACCBU010000001.1"/>
</dbReference>
<feature type="binding site" evidence="3">
    <location>
        <position position="226"/>
    </location>
    <ligand>
        <name>Mg(2+)</name>
        <dbReference type="ChEBI" id="CHEBI:18420"/>
    </ligand>
</feature>
<dbReference type="NCBIfam" id="TIGR00055">
    <property type="entry name" value="uppS"/>
    <property type="match status" value="1"/>
</dbReference>
<keyword evidence="1 3" id="KW-0808">Transferase</keyword>
<dbReference type="PANTHER" id="PTHR10291:SF43">
    <property type="entry name" value="DEHYDRODOLICHYL DIPHOSPHATE SYNTHASE COMPLEX SUBUNIT DHDDS"/>
    <property type="match status" value="1"/>
</dbReference>
<dbReference type="EC" id="2.5.1.-" evidence="3"/>
<feature type="binding site" evidence="3">
    <location>
        <position position="52"/>
    </location>
    <ligand>
        <name>substrate</name>
    </ligand>
</feature>
<dbReference type="PROSITE" id="PS01066">
    <property type="entry name" value="UPP_SYNTHASE"/>
    <property type="match status" value="1"/>
</dbReference>
<comment type="caution">
    <text evidence="3">Lacks conserved residue(s) required for the propagation of feature annotation.</text>
</comment>
<comment type="similarity">
    <text evidence="2">Belongs to the UPP synthase family. Z-FPP synthase subfamily.</text>
</comment>
<feature type="binding site" evidence="3">
    <location>
        <position position="34"/>
    </location>
    <ligand>
        <name>Mg(2+)</name>
        <dbReference type="ChEBI" id="CHEBI:18420"/>
    </ligand>
</feature>
<organism evidence="4 5">
    <name type="scientific">Microlunatus parietis</name>
    <dbReference type="NCBI Taxonomy" id="682979"/>
    <lineage>
        <taxon>Bacteria</taxon>
        <taxon>Bacillati</taxon>
        <taxon>Actinomycetota</taxon>
        <taxon>Actinomycetes</taxon>
        <taxon>Propionibacteriales</taxon>
        <taxon>Propionibacteriaceae</taxon>
        <taxon>Microlunatus</taxon>
    </lineage>
</organism>
<dbReference type="PANTHER" id="PTHR10291">
    <property type="entry name" value="DEHYDRODOLICHYL DIPHOSPHATE SYNTHASE FAMILY MEMBER"/>
    <property type="match status" value="1"/>
</dbReference>
<dbReference type="GO" id="GO:0045547">
    <property type="term" value="F:ditrans,polycis-polyprenyl diphosphate synthase [(2E,6E)-farnesyl diphosphate specific] activity"/>
    <property type="evidence" value="ECO:0007669"/>
    <property type="project" value="TreeGrafter"/>
</dbReference>
<feature type="binding site" evidence="3">
    <location>
        <position position="207"/>
    </location>
    <ligand>
        <name>substrate</name>
    </ligand>
</feature>
<dbReference type="EMBL" id="JACCBU010000001">
    <property type="protein sequence ID" value="NYE72655.1"/>
    <property type="molecule type" value="Genomic_DNA"/>
</dbReference>
<protein>
    <recommendedName>
        <fullName evidence="3">Isoprenyl transferase</fullName>
        <ecNumber evidence="3">2.5.1.-</ecNumber>
    </recommendedName>
</protein>
<comment type="subunit">
    <text evidence="3">Homodimer.</text>
</comment>
<feature type="binding site" evidence="3">
    <location>
        <position position="87"/>
    </location>
    <ligand>
        <name>substrate</name>
    </ligand>
</feature>
<proteinExistence type="inferred from homology"/>
<comment type="function">
    <text evidence="3">Catalyzes the condensation of isopentenyl diphosphate (IPP) with allylic pyrophosphates generating different type of terpenoids.</text>
</comment>
<evidence type="ECO:0000313" key="4">
    <source>
        <dbReference type="EMBL" id="NYE72655.1"/>
    </source>
</evidence>
<dbReference type="CDD" id="cd00475">
    <property type="entry name" value="Cis_IPPS"/>
    <property type="match status" value="1"/>
</dbReference>
<feature type="binding site" evidence="3">
    <location>
        <begin position="35"/>
        <end position="38"/>
    </location>
    <ligand>
        <name>substrate</name>
    </ligand>
</feature>
<keyword evidence="3" id="KW-0460">Magnesium</keyword>
<evidence type="ECO:0000256" key="1">
    <source>
        <dbReference type="ARBA" id="ARBA00022679"/>
    </source>
</evidence>
<dbReference type="Pfam" id="PF01255">
    <property type="entry name" value="Prenyltransf"/>
    <property type="match status" value="1"/>
</dbReference>
<keyword evidence="3" id="KW-0479">Metal-binding</keyword>
<feature type="binding site" evidence="3">
    <location>
        <begin position="80"/>
        <end position="82"/>
    </location>
    <ligand>
        <name>substrate</name>
    </ligand>
</feature>
<evidence type="ECO:0000256" key="3">
    <source>
        <dbReference type="HAMAP-Rule" id="MF_01139"/>
    </source>
</evidence>
<dbReference type="HAMAP" id="MF_01139">
    <property type="entry name" value="ISPT"/>
    <property type="match status" value="1"/>
</dbReference>
<evidence type="ECO:0000313" key="5">
    <source>
        <dbReference type="Proteomes" id="UP000569914"/>
    </source>
</evidence>
<accession>A0A7Y9I9N8</accession>
<feature type="binding site" evidence="3">
    <location>
        <begin position="213"/>
        <end position="215"/>
    </location>
    <ligand>
        <name>substrate</name>
    </ligand>
</feature>
<dbReference type="Gene3D" id="3.40.1180.10">
    <property type="entry name" value="Decaprenyl diphosphate synthase-like"/>
    <property type="match status" value="1"/>
</dbReference>
<dbReference type="GO" id="GO:0000287">
    <property type="term" value="F:magnesium ion binding"/>
    <property type="evidence" value="ECO:0007669"/>
    <property type="project" value="UniProtKB-UniRule"/>
</dbReference>
<comment type="cofactor">
    <cofactor evidence="3">
        <name>Mg(2+)</name>
        <dbReference type="ChEBI" id="CHEBI:18420"/>
    </cofactor>
    <text evidence="3">Binds 2 magnesium ions per subunit.</text>
</comment>
<dbReference type="Proteomes" id="UP000569914">
    <property type="component" value="Unassembled WGS sequence"/>
</dbReference>
<dbReference type="InterPro" id="IPR036424">
    <property type="entry name" value="UPP_synth-like_sf"/>
</dbReference>
<name>A0A7Y9I9N8_9ACTN</name>
<feature type="active site" description="Proton acceptor" evidence="3">
    <location>
        <position position="83"/>
    </location>
</feature>
<keyword evidence="5" id="KW-1185">Reference proteome</keyword>